<evidence type="ECO:0008006" key="5">
    <source>
        <dbReference type="Google" id="ProtNLM"/>
    </source>
</evidence>
<dbReference type="InterPro" id="IPR001343">
    <property type="entry name" value="Hemolysn_Ca-bd"/>
</dbReference>
<dbReference type="EMBL" id="MGFG01000019">
    <property type="protein sequence ID" value="OGM01078.1"/>
    <property type="molecule type" value="Genomic_DNA"/>
</dbReference>
<evidence type="ECO:0000313" key="3">
    <source>
        <dbReference type="EMBL" id="OGM01078.1"/>
    </source>
</evidence>
<keyword evidence="2" id="KW-0964">Secreted</keyword>
<reference evidence="3 4" key="1">
    <citation type="journal article" date="2016" name="Nat. Commun.">
        <title>Thousands of microbial genomes shed light on interconnected biogeochemical processes in an aquifer system.</title>
        <authorList>
            <person name="Anantharaman K."/>
            <person name="Brown C.T."/>
            <person name="Hug L.A."/>
            <person name="Sharon I."/>
            <person name="Castelle C.J."/>
            <person name="Probst A.J."/>
            <person name="Thomas B.C."/>
            <person name="Singh A."/>
            <person name="Wilkins M.J."/>
            <person name="Karaoz U."/>
            <person name="Brodie E.L."/>
            <person name="Williams K.H."/>
            <person name="Hubbard S.S."/>
            <person name="Banfield J.F."/>
        </authorList>
    </citation>
    <scope>NUCLEOTIDE SEQUENCE [LARGE SCALE GENOMIC DNA]</scope>
</reference>
<organism evidence="3 4">
    <name type="scientific">Candidatus Uhrbacteria bacterium RIFOXYC2_FULL_47_19</name>
    <dbReference type="NCBI Taxonomy" id="1802424"/>
    <lineage>
        <taxon>Bacteria</taxon>
        <taxon>Candidatus Uhriibacteriota</taxon>
    </lineage>
</organism>
<gene>
    <name evidence="3" type="ORF">A2480_02910</name>
</gene>
<dbReference type="Pfam" id="PF00353">
    <property type="entry name" value="HemolysinCabind"/>
    <property type="match status" value="4"/>
</dbReference>
<protein>
    <recommendedName>
        <fullName evidence="5">Calcium-binding protein</fullName>
    </recommendedName>
</protein>
<dbReference type="GO" id="GO:0005576">
    <property type="term" value="C:extracellular region"/>
    <property type="evidence" value="ECO:0007669"/>
    <property type="project" value="UniProtKB-SubCell"/>
</dbReference>
<dbReference type="GO" id="GO:0005509">
    <property type="term" value="F:calcium ion binding"/>
    <property type="evidence" value="ECO:0007669"/>
    <property type="project" value="InterPro"/>
</dbReference>
<dbReference type="InterPro" id="IPR011049">
    <property type="entry name" value="Serralysin-like_metalloprot_C"/>
</dbReference>
<dbReference type="InterPro" id="IPR050557">
    <property type="entry name" value="RTX_toxin/Mannuronan_C5-epim"/>
</dbReference>
<dbReference type="SUPFAM" id="SSF51120">
    <property type="entry name" value="beta-Roll"/>
    <property type="match status" value="2"/>
</dbReference>
<dbReference type="PRINTS" id="PR00313">
    <property type="entry name" value="CABNDNGRPT"/>
</dbReference>
<evidence type="ECO:0000256" key="2">
    <source>
        <dbReference type="ARBA" id="ARBA00022525"/>
    </source>
</evidence>
<dbReference type="Proteomes" id="UP000176988">
    <property type="component" value="Unassembled WGS sequence"/>
</dbReference>
<dbReference type="PANTHER" id="PTHR38340:SF1">
    <property type="entry name" value="S-LAYER PROTEIN"/>
    <property type="match status" value="1"/>
</dbReference>
<evidence type="ECO:0000313" key="4">
    <source>
        <dbReference type="Proteomes" id="UP000176988"/>
    </source>
</evidence>
<dbReference type="PANTHER" id="PTHR38340">
    <property type="entry name" value="S-LAYER PROTEIN"/>
    <property type="match status" value="1"/>
</dbReference>
<sequence length="502" mass="52108">MDSGPTISTPELGGWMLARLLLSAAVIMTTVSIHGCLADEPDEMSDNSTVERSAVFTTEHIYLSVCGSGYSTYGAIGGYTTLGVCCWESGRWVLRGSSNNLSSVGGHGDVVIRGTSRGDNILVYPHGVDCSVPGGGSRTLHVGGVDRTWVNMLTVDGLSGSDSIDGLDVSTADPRFRLHLFGGNGADYIFVGPGGGYANGDRDGDYISGSDQGDLIQGGDGADNIEANGGDDYVDGDNGNDTVHGGPGNDYLLGGRGADVLFGEEGRDILGGLDGGDELDGGPDEDWLFGDDTPYLAANSPDDWSDWQDCGQSCWFDTRNLFLAWEPGSDYLYGGSEDDAPDHIWGGEMDDVADGGDGYDHADGGDGNDTCTAEIRIDCEPHCGDGSCEELEDCGTCEADCGSCPICGDGHCDPTSETNASCAVDCPAYCGDGECNGDEWCRGCERDCGVCASCGNGYCDGDDDCTTCPGDCGTCDERCGDDWCTESESCTTCPGDCGTCPG</sequence>
<dbReference type="AlphaFoldDB" id="A0A1F7WFX7"/>
<name>A0A1F7WFX7_9BACT</name>
<evidence type="ECO:0000256" key="1">
    <source>
        <dbReference type="ARBA" id="ARBA00004613"/>
    </source>
</evidence>
<comment type="caution">
    <text evidence="3">The sequence shown here is derived from an EMBL/GenBank/DDBJ whole genome shotgun (WGS) entry which is preliminary data.</text>
</comment>
<accession>A0A1F7WFX7</accession>
<dbReference type="Gene3D" id="2.150.10.10">
    <property type="entry name" value="Serralysin-like metalloprotease, C-terminal"/>
    <property type="match status" value="1"/>
</dbReference>
<comment type="subcellular location">
    <subcellularLocation>
        <location evidence="1">Secreted</location>
    </subcellularLocation>
</comment>
<dbReference type="STRING" id="1802424.A2480_02910"/>
<proteinExistence type="predicted"/>